<sequence length="391" mass="43964">MNLLYIATTYPTPTSPRQGMFNRNLVDALRVNHRVRVVAPVPWVERLRQPKPQPGSSPDPSSDVSHPTYFYPPKFWRNHYDVFYWRSILPVLKQMQNTFTPDVVMGYWLHPDGRAAVRAAELFHVPCVVFSGGSDLRVLPHHPARRRAIQSVLSDAQRLVVVSRDLAAQAIRLGMPPEEIDVVYRGVDHRCFHPDDREEARDVCELPRDAIVLMWSGRLESVKNPTLLFRAARRWQIKWGDRLRILIAGDGSMRNHLINLRWRLGLDHCVRFEGNLSQQALAVRYNAADAMVLTSHSEGIPNVLLESIACGVPFVATDVGGVSEIATPGVDRLVPDNDLDALVDAVVAQIESPPDAERDFVPDGLADMASRFEAVFHRVLSSRESRTGKAA</sequence>
<dbReference type="SUPFAM" id="SSF53756">
    <property type="entry name" value="UDP-Glycosyltransferase/glycogen phosphorylase"/>
    <property type="match status" value="1"/>
</dbReference>
<dbReference type="RefSeq" id="WP_145384736.1">
    <property type="nucleotide sequence ID" value="NZ_CP037423.1"/>
</dbReference>
<dbReference type="Pfam" id="PF13439">
    <property type="entry name" value="Glyco_transf_4"/>
    <property type="match status" value="1"/>
</dbReference>
<dbReference type="Proteomes" id="UP000319004">
    <property type="component" value="Chromosome"/>
</dbReference>
<dbReference type="OrthoDB" id="258796at2"/>
<evidence type="ECO:0000259" key="1">
    <source>
        <dbReference type="Pfam" id="PF00534"/>
    </source>
</evidence>
<organism evidence="3 4">
    <name type="scientific">Stieleria neptunia</name>
    <dbReference type="NCBI Taxonomy" id="2527979"/>
    <lineage>
        <taxon>Bacteria</taxon>
        <taxon>Pseudomonadati</taxon>
        <taxon>Planctomycetota</taxon>
        <taxon>Planctomycetia</taxon>
        <taxon>Pirellulales</taxon>
        <taxon>Pirellulaceae</taxon>
        <taxon>Stieleria</taxon>
    </lineage>
</organism>
<dbReference type="PANTHER" id="PTHR45947:SF15">
    <property type="entry name" value="TEICHURONIC ACID BIOSYNTHESIS GLYCOSYLTRANSFERASE TUAC-RELATED"/>
    <property type="match status" value="1"/>
</dbReference>
<dbReference type="PANTHER" id="PTHR45947">
    <property type="entry name" value="SULFOQUINOVOSYL TRANSFERASE SQD2"/>
    <property type="match status" value="1"/>
</dbReference>
<gene>
    <name evidence="3" type="primary">tuaC_1</name>
    <name evidence="3" type="ORF">Enr13x_07800</name>
</gene>
<feature type="domain" description="Glycosyl transferase family 1" evidence="1">
    <location>
        <begin position="196"/>
        <end position="357"/>
    </location>
</feature>
<proteinExistence type="predicted"/>
<dbReference type="EC" id="2.4.-.-" evidence="3"/>
<accession>A0A518HJC0</accession>
<dbReference type="EMBL" id="CP037423">
    <property type="protein sequence ID" value="QDV40942.1"/>
    <property type="molecule type" value="Genomic_DNA"/>
</dbReference>
<dbReference type="KEGG" id="snep:Enr13x_07800"/>
<evidence type="ECO:0000313" key="3">
    <source>
        <dbReference type="EMBL" id="QDV40942.1"/>
    </source>
</evidence>
<dbReference type="InterPro" id="IPR001296">
    <property type="entry name" value="Glyco_trans_1"/>
</dbReference>
<evidence type="ECO:0000259" key="2">
    <source>
        <dbReference type="Pfam" id="PF13439"/>
    </source>
</evidence>
<dbReference type="Gene3D" id="3.40.50.2000">
    <property type="entry name" value="Glycogen Phosphorylase B"/>
    <property type="match status" value="2"/>
</dbReference>
<keyword evidence="4" id="KW-1185">Reference proteome</keyword>
<keyword evidence="3" id="KW-0328">Glycosyltransferase</keyword>
<dbReference type="Pfam" id="PF00534">
    <property type="entry name" value="Glycos_transf_1"/>
    <property type="match status" value="1"/>
</dbReference>
<evidence type="ECO:0000313" key="4">
    <source>
        <dbReference type="Proteomes" id="UP000319004"/>
    </source>
</evidence>
<protein>
    <submittedName>
        <fullName evidence="3">Teichuronic acid biosynthesis glycosyltransferase TuaC</fullName>
        <ecNumber evidence="3">2.4.-.-</ecNumber>
    </submittedName>
</protein>
<dbReference type="InterPro" id="IPR028098">
    <property type="entry name" value="Glyco_trans_4-like_N"/>
</dbReference>
<feature type="domain" description="Glycosyltransferase subfamily 4-like N-terminal" evidence="2">
    <location>
        <begin position="22"/>
        <end position="189"/>
    </location>
</feature>
<dbReference type="InterPro" id="IPR050194">
    <property type="entry name" value="Glycosyltransferase_grp1"/>
</dbReference>
<name>A0A518HJC0_9BACT</name>
<keyword evidence="3" id="KW-0808">Transferase</keyword>
<dbReference type="AlphaFoldDB" id="A0A518HJC0"/>
<reference evidence="3 4" key="1">
    <citation type="submission" date="2019-03" db="EMBL/GenBank/DDBJ databases">
        <title>Deep-cultivation of Planctomycetes and their phenomic and genomic characterization uncovers novel biology.</title>
        <authorList>
            <person name="Wiegand S."/>
            <person name="Jogler M."/>
            <person name="Boedeker C."/>
            <person name="Pinto D."/>
            <person name="Vollmers J."/>
            <person name="Rivas-Marin E."/>
            <person name="Kohn T."/>
            <person name="Peeters S.H."/>
            <person name="Heuer A."/>
            <person name="Rast P."/>
            <person name="Oberbeckmann S."/>
            <person name="Bunk B."/>
            <person name="Jeske O."/>
            <person name="Meyerdierks A."/>
            <person name="Storesund J.E."/>
            <person name="Kallscheuer N."/>
            <person name="Luecker S."/>
            <person name="Lage O.M."/>
            <person name="Pohl T."/>
            <person name="Merkel B.J."/>
            <person name="Hornburger P."/>
            <person name="Mueller R.-W."/>
            <person name="Bruemmer F."/>
            <person name="Labrenz M."/>
            <person name="Spormann A.M."/>
            <person name="Op den Camp H."/>
            <person name="Overmann J."/>
            <person name="Amann R."/>
            <person name="Jetten M.S.M."/>
            <person name="Mascher T."/>
            <person name="Medema M.H."/>
            <person name="Devos D.P."/>
            <person name="Kaster A.-K."/>
            <person name="Ovreas L."/>
            <person name="Rohde M."/>
            <person name="Galperin M.Y."/>
            <person name="Jogler C."/>
        </authorList>
    </citation>
    <scope>NUCLEOTIDE SEQUENCE [LARGE SCALE GENOMIC DNA]</scope>
    <source>
        <strain evidence="3 4">Enr13</strain>
    </source>
</reference>
<dbReference type="GO" id="GO:0016757">
    <property type="term" value="F:glycosyltransferase activity"/>
    <property type="evidence" value="ECO:0007669"/>
    <property type="project" value="UniProtKB-KW"/>
</dbReference>